<reference evidence="1 2" key="1">
    <citation type="submission" date="2016-10" db="EMBL/GenBank/DDBJ databases">
        <authorList>
            <person name="de Groot N.N."/>
        </authorList>
    </citation>
    <scope>NUCLEOTIDE SEQUENCE [LARGE SCALE GENOMIC DNA]</scope>
    <source>
        <strain evidence="1 2">DSM 44637</strain>
    </source>
</reference>
<dbReference type="EMBL" id="FOWC01000001">
    <property type="protein sequence ID" value="SFO10127.1"/>
    <property type="molecule type" value="Genomic_DNA"/>
</dbReference>
<sequence>MSDDPGLRHKTDERFFWSGRITALCGATAEYGEYQRVHFFSFLPMCPDCKRLSERDT</sequence>
<accession>A0A1I5EF54</accession>
<proteinExistence type="predicted"/>
<protein>
    <submittedName>
        <fullName evidence="1">Uncharacterized protein</fullName>
    </submittedName>
</protein>
<organism evidence="1 2">
    <name type="scientific">Amycolatopsis rubida</name>
    <dbReference type="NCBI Taxonomy" id="112413"/>
    <lineage>
        <taxon>Bacteria</taxon>
        <taxon>Bacillati</taxon>
        <taxon>Actinomycetota</taxon>
        <taxon>Actinomycetes</taxon>
        <taxon>Pseudonocardiales</taxon>
        <taxon>Pseudonocardiaceae</taxon>
        <taxon>Amycolatopsis</taxon>
    </lineage>
</organism>
<evidence type="ECO:0000313" key="2">
    <source>
        <dbReference type="Proteomes" id="UP000199137"/>
    </source>
</evidence>
<gene>
    <name evidence="1" type="ORF">SAMN05421854_101620</name>
</gene>
<dbReference type="Proteomes" id="UP000199137">
    <property type="component" value="Unassembled WGS sequence"/>
</dbReference>
<dbReference type="AlphaFoldDB" id="A0A1I5EF54"/>
<name>A0A1I5EF54_9PSEU</name>
<dbReference type="STRING" id="112413.SAMN05421854_101620"/>
<evidence type="ECO:0000313" key="1">
    <source>
        <dbReference type="EMBL" id="SFO10127.1"/>
    </source>
</evidence>
<dbReference type="RefSeq" id="WP_167545194.1">
    <property type="nucleotide sequence ID" value="NZ_FOWC01000001.1"/>
</dbReference>